<evidence type="ECO:0000256" key="1">
    <source>
        <dbReference type="SAM" id="Phobius"/>
    </source>
</evidence>
<dbReference type="AlphaFoldDB" id="A0A6S6SV98"/>
<accession>A0A6S6SV98</accession>
<feature type="non-terminal residue" evidence="2">
    <location>
        <position position="65"/>
    </location>
</feature>
<feature type="transmembrane region" description="Helical" evidence="1">
    <location>
        <begin position="24"/>
        <end position="43"/>
    </location>
</feature>
<evidence type="ECO:0000313" key="2">
    <source>
        <dbReference type="EMBL" id="CAA6814530.1"/>
    </source>
</evidence>
<gene>
    <name evidence="2" type="ORF">HELGO_WM44613</name>
</gene>
<dbReference type="EMBL" id="CACVAR010000240">
    <property type="protein sequence ID" value="CAA6814530.1"/>
    <property type="molecule type" value="Genomic_DNA"/>
</dbReference>
<reference evidence="2" key="1">
    <citation type="submission" date="2020-01" db="EMBL/GenBank/DDBJ databases">
        <authorList>
            <person name="Meier V. D."/>
            <person name="Meier V D."/>
        </authorList>
    </citation>
    <scope>NUCLEOTIDE SEQUENCE</scope>
    <source>
        <strain evidence="2">HLG_WM_MAG_03</strain>
    </source>
</reference>
<keyword evidence="1" id="KW-0812">Transmembrane</keyword>
<name>A0A6S6SV98_9BACT</name>
<proteinExistence type="predicted"/>
<protein>
    <submittedName>
        <fullName evidence="2">Uncharacterized protein</fullName>
    </submittedName>
</protein>
<sequence>MYFWKIKDLKKEIQDGNVVSTDNVLYLSLFSLLYFTLLIQSLIQIHNLWNMEMVIVQLLISILGV</sequence>
<organism evidence="2">
    <name type="scientific">uncultured Sulfurovum sp</name>
    <dbReference type="NCBI Taxonomy" id="269237"/>
    <lineage>
        <taxon>Bacteria</taxon>
        <taxon>Pseudomonadati</taxon>
        <taxon>Campylobacterota</taxon>
        <taxon>Epsilonproteobacteria</taxon>
        <taxon>Campylobacterales</taxon>
        <taxon>Sulfurovaceae</taxon>
        <taxon>Sulfurovum</taxon>
        <taxon>environmental samples</taxon>
    </lineage>
</organism>
<keyword evidence="1" id="KW-1133">Transmembrane helix</keyword>
<keyword evidence="1" id="KW-0472">Membrane</keyword>